<keyword evidence="3" id="KW-1185">Reference proteome</keyword>
<evidence type="ECO:0000256" key="1">
    <source>
        <dbReference type="SAM" id="MobiDB-lite"/>
    </source>
</evidence>
<gene>
    <name evidence="2" type="ORF">GUJ93_ZPchr0003g17977</name>
</gene>
<reference evidence="2" key="1">
    <citation type="journal article" date="2021" name="bioRxiv">
        <title>Whole Genome Assembly and Annotation of Northern Wild Rice, Zizania palustris L., Supports a Whole Genome Duplication in the Zizania Genus.</title>
        <authorList>
            <person name="Haas M."/>
            <person name="Kono T."/>
            <person name="Macchietto M."/>
            <person name="Millas R."/>
            <person name="McGilp L."/>
            <person name="Shao M."/>
            <person name="Duquette J."/>
            <person name="Hirsch C.N."/>
            <person name="Kimball J."/>
        </authorList>
    </citation>
    <scope>NUCLEOTIDE SEQUENCE</scope>
    <source>
        <tissue evidence="2">Fresh leaf tissue</tissue>
    </source>
</reference>
<proteinExistence type="predicted"/>
<feature type="region of interest" description="Disordered" evidence="1">
    <location>
        <begin position="184"/>
        <end position="203"/>
    </location>
</feature>
<reference evidence="2" key="2">
    <citation type="submission" date="2021-02" db="EMBL/GenBank/DDBJ databases">
        <authorList>
            <person name="Kimball J.A."/>
            <person name="Haas M.W."/>
            <person name="Macchietto M."/>
            <person name="Kono T."/>
            <person name="Duquette J."/>
            <person name="Shao M."/>
        </authorList>
    </citation>
    <scope>NUCLEOTIDE SEQUENCE</scope>
    <source>
        <tissue evidence="2">Fresh leaf tissue</tissue>
    </source>
</reference>
<sequence>MNSCYLREPQPNSLRSQVLLKNKAEASNITYDRSRSGGPFVLELNQFGNGNSELPLNDHVTPGLRWRSAIYRMSCSPFFKGPSSNDINMSPFSSSQARAHSLVSGGRQVLKRRGTGLDNELGSIGPIRRIRQKSNMMSTFKDARVTPQGNFLPSHTIGSDLSDGSSPIQGLHSSKRPLLGTGQAVREEHRNDDGKSSGDNVLAMSPQSNKMAEKIFEQLNIIVPSPKVKQSRPQPATGNASRSMLKQPVFQDNEPNSATDPTSSQKFQYMDRVNRSLDPELNGSPLSSDKLRKDGSSKLSCSFQDLGNKGIKSDNVAVFDKSAILGSSVSATILGKPGFKMAVFEDLSEFDDDQDPPVPSKNSAGKTEVKTIDNKFDLKIKEQKVESNLVEKVVSAPVSENPIASPPTGVPSLGLFSPNDADKRVNPDVPSHNNIGLRFPHIPPDTHSESTVSQVSLVSSKDNKLTSASAFTFGLKQSSASDSEPSNNAGIKTGARLGER</sequence>
<comment type="caution">
    <text evidence="2">The sequence shown here is derived from an EMBL/GenBank/DDBJ whole genome shotgun (WGS) entry which is preliminary data.</text>
</comment>
<evidence type="ECO:0000313" key="2">
    <source>
        <dbReference type="EMBL" id="KAG8061290.1"/>
    </source>
</evidence>
<protein>
    <submittedName>
        <fullName evidence="2">Uncharacterized protein</fullName>
    </submittedName>
</protein>
<organism evidence="2 3">
    <name type="scientific">Zizania palustris</name>
    <name type="common">Northern wild rice</name>
    <dbReference type="NCBI Taxonomy" id="103762"/>
    <lineage>
        <taxon>Eukaryota</taxon>
        <taxon>Viridiplantae</taxon>
        <taxon>Streptophyta</taxon>
        <taxon>Embryophyta</taxon>
        <taxon>Tracheophyta</taxon>
        <taxon>Spermatophyta</taxon>
        <taxon>Magnoliopsida</taxon>
        <taxon>Liliopsida</taxon>
        <taxon>Poales</taxon>
        <taxon>Poaceae</taxon>
        <taxon>BOP clade</taxon>
        <taxon>Oryzoideae</taxon>
        <taxon>Oryzeae</taxon>
        <taxon>Zizaniinae</taxon>
        <taxon>Zizania</taxon>
    </lineage>
</organism>
<dbReference type="GO" id="GO:0071763">
    <property type="term" value="P:nuclear membrane organization"/>
    <property type="evidence" value="ECO:0007669"/>
    <property type="project" value="TreeGrafter"/>
</dbReference>
<evidence type="ECO:0000313" key="3">
    <source>
        <dbReference type="Proteomes" id="UP000729402"/>
    </source>
</evidence>
<feature type="compositionally biased region" description="Polar residues" evidence="1">
    <location>
        <begin position="155"/>
        <end position="172"/>
    </location>
</feature>
<dbReference type="PANTHER" id="PTHR33416:SF20">
    <property type="entry name" value="NUCLEAR PORE COMPLEX PROTEIN NUP1"/>
    <property type="match status" value="1"/>
</dbReference>
<feature type="compositionally biased region" description="Basic and acidic residues" evidence="1">
    <location>
        <begin position="185"/>
        <end position="196"/>
    </location>
</feature>
<feature type="region of interest" description="Disordered" evidence="1">
    <location>
        <begin position="226"/>
        <end position="297"/>
    </location>
</feature>
<name>A0A8J5VCZ5_ZIZPA</name>
<dbReference type="Proteomes" id="UP000729402">
    <property type="component" value="Unassembled WGS sequence"/>
</dbReference>
<feature type="compositionally biased region" description="Polar residues" evidence="1">
    <location>
        <begin position="253"/>
        <end position="267"/>
    </location>
</feature>
<accession>A0A8J5VCZ5</accession>
<feature type="compositionally biased region" description="Polar residues" evidence="1">
    <location>
        <begin position="231"/>
        <end position="244"/>
    </location>
</feature>
<dbReference type="OrthoDB" id="778586at2759"/>
<dbReference type="GO" id="GO:0005635">
    <property type="term" value="C:nuclear envelope"/>
    <property type="evidence" value="ECO:0007669"/>
    <property type="project" value="TreeGrafter"/>
</dbReference>
<feature type="region of interest" description="Disordered" evidence="1">
    <location>
        <begin position="440"/>
        <end position="459"/>
    </location>
</feature>
<dbReference type="EMBL" id="JAAALK010000286">
    <property type="protein sequence ID" value="KAG8061290.1"/>
    <property type="molecule type" value="Genomic_DNA"/>
</dbReference>
<feature type="region of interest" description="Disordered" evidence="1">
    <location>
        <begin position="475"/>
        <end position="500"/>
    </location>
</feature>
<feature type="compositionally biased region" description="Polar residues" evidence="1">
    <location>
        <begin position="475"/>
        <end position="490"/>
    </location>
</feature>
<dbReference type="AlphaFoldDB" id="A0A8J5VCZ5"/>
<dbReference type="PANTHER" id="PTHR33416">
    <property type="entry name" value="NUCLEAR PORE COMPLEX PROTEIN NUP1"/>
    <property type="match status" value="1"/>
</dbReference>
<feature type="compositionally biased region" description="Polar residues" evidence="1">
    <location>
        <begin position="449"/>
        <end position="459"/>
    </location>
</feature>
<feature type="region of interest" description="Disordered" evidence="1">
    <location>
        <begin position="155"/>
        <end position="178"/>
    </location>
</feature>